<dbReference type="GO" id="GO:0009279">
    <property type="term" value="C:cell outer membrane"/>
    <property type="evidence" value="ECO:0007669"/>
    <property type="project" value="TreeGrafter"/>
</dbReference>
<dbReference type="SUPFAM" id="SSF49464">
    <property type="entry name" value="Carboxypeptidase regulatory domain-like"/>
    <property type="match status" value="1"/>
</dbReference>
<dbReference type="EMBL" id="JACHIP010000004">
    <property type="protein sequence ID" value="MBB5058209.1"/>
    <property type="molecule type" value="Genomic_DNA"/>
</dbReference>
<accession>A0A7W7ZE36</accession>
<dbReference type="Gene3D" id="2.60.40.1120">
    <property type="entry name" value="Carboxypeptidase-like, regulatory domain"/>
    <property type="match status" value="1"/>
</dbReference>
<dbReference type="GO" id="GO:0015344">
    <property type="term" value="F:siderophore uptake transmembrane transporter activity"/>
    <property type="evidence" value="ECO:0007669"/>
    <property type="project" value="TreeGrafter"/>
</dbReference>
<dbReference type="AlphaFoldDB" id="A0A7W7ZE36"/>
<dbReference type="Proteomes" id="UP000540989">
    <property type="component" value="Unassembled WGS sequence"/>
</dbReference>
<dbReference type="InterPro" id="IPR039426">
    <property type="entry name" value="TonB-dep_rcpt-like"/>
</dbReference>
<reference evidence="3 4" key="1">
    <citation type="submission" date="2020-08" db="EMBL/GenBank/DDBJ databases">
        <title>Genomic Encyclopedia of Type Strains, Phase IV (KMG-V): Genome sequencing to study the core and pangenomes of soil and plant-associated prokaryotes.</title>
        <authorList>
            <person name="Whitman W."/>
        </authorList>
    </citation>
    <scope>NUCLEOTIDE SEQUENCE [LARGE SCALE GENOMIC DNA]</scope>
    <source>
        <strain evidence="3 4">M8UP14</strain>
    </source>
</reference>
<dbReference type="SUPFAM" id="SSF56935">
    <property type="entry name" value="Porins"/>
    <property type="match status" value="1"/>
</dbReference>
<dbReference type="InterPro" id="IPR008969">
    <property type="entry name" value="CarboxyPept-like_regulatory"/>
</dbReference>
<sequence>MTYFMRRIALAAVLCAPLSISNYMAHGQSVNAGDIRGTAVDESGALVQGVTVTVTNLATGVVRTLVTNKDGLYDTSSIVAGSYSLRFEKQGFQSYERSNVTILVGFSTINATMKVGSVNQEVVVTTDIPLLKTENGEQSTTFESKDMSQLPNVGGTTGPDWQSFVILLPGSAGTPQQSNGGSNPGQVAAINGNLPYNNVLADGVSTTLSHSSNSDVNTFETVGELQVNTSAFSAQYGIGGVVFNQISKGGTNKFHGTAYDYFQNAALNAASYGFNAHTSVAPLHYNDFGGSLGGPVLIPHFFNGRDKAFFYFNYDQIIYNGAGSNSTQTVPTTAVLGGDFSGQHLIYDPTTQTIGTDSAGNPYPIRKSFQEENGTNAVPAALFDKVSAAFQKFYPTPTSHLSAGKFLDGQLNGAGLLQNNWYSITPQSYPYKRYFGRFDYNINASHRLSMTDQQRDTPDFYPNSVSVCPVGCQTGDVDSNTSQITEVWTISPKIVNEVRFGYTYQGNFYQDATLGKGYPAQLGWQFAKADSLPAVQFNGSYPYAWINPSSNAVYKEHAFDPSDVVTMIEGKHVLHFGGEFLIYEDNSTAWGNTNAGTLQFNGSYTRNWSLNAAGVASPDSTTGLDYADFLLGAADNWSASVSPEYAGRLKSPQVFIQDDYKVRPNLTINVGLRYQIRRGWSEARGNEATFDPTVTNPADGSKGAYWFGTTHANGRTQLQANEYKTFLPRVGFSWLPHPTTTIRGGFGMYAYNLSLDTYGSGMGAEVSSSGGIADQTNGITPITYFGGTGTNAQTGAALPYSAASSDPTRFNGQGVSENPYHTPTPRIFQYNLAMQNAVGNNMVFELAYVGSHAQNLNYPTDINAVPLNHLSSNDTAFRPYPLFQGISASTNDGISNYNSFQASINRRLVGGLSFDANYTWAHFTDSQDSSGWGNRSGNQNYQIANNASANYSNSNFDVHNAFKNRLVYQLPFGHGRKYMNKSWALDEALGGWQITTTNILQTGNPFSVTVNNGTTYQQAGSQFPNYTGAPLYVTGKNHTVWFNPAAFSLPAPGTLGNVRRNAVYGPPTKLVNLSLGKTFDVREGVTLQFKADATNVLNIANFSLPGGGVYGLSSYTGQLPGQAYRISENQNQITGVSSGPRTMQLSAHLDF</sequence>
<comment type="caution">
    <text evidence="3">The sequence shown here is derived from an EMBL/GenBank/DDBJ whole genome shotgun (WGS) entry which is preliminary data.</text>
</comment>
<evidence type="ECO:0000313" key="4">
    <source>
        <dbReference type="Proteomes" id="UP000540989"/>
    </source>
</evidence>
<feature type="chain" id="PRO_5030753577" description="TonB-dependent transporter Oar-like beta-barrel domain-containing protein" evidence="1">
    <location>
        <begin position="26"/>
        <end position="1151"/>
    </location>
</feature>
<organism evidence="3 4">
    <name type="scientific">Granulicella aggregans</name>
    <dbReference type="NCBI Taxonomy" id="474949"/>
    <lineage>
        <taxon>Bacteria</taxon>
        <taxon>Pseudomonadati</taxon>
        <taxon>Acidobacteriota</taxon>
        <taxon>Terriglobia</taxon>
        <taxon>Terriglobales</taxon>
        <taxon>Acidobacteriaceae</taxon>
        <taxon>Granulicella</taxon>
    </lineage>
</organism>
<evidence type="ECO:0000256" key="1">
    <source>
        <dbReference type="SAM" id="SignalP"/>
    </source>
</evidence>
<dbReference type="Pfam" id="PF13620">
    <property type="entry name" value="CarboxypepD_reg"/>
    <property type="match status" value="1"/>
</dbReference>
<evidence type="ECO:0000259" key="2">
    <source>
        <dbReference type="Pfam" id="PF25183"/>
    </source>
</evidence>
<proteinExistence type="predicted"/>
<evidence type="ECO:0000313" key="3">
    <source>
        <dbReference type="EMBL" id="MBB5058209.1"/>
    </source>
</evidence>
<feature type="signal peptide" evidence="1">
    <location>
        <begin position="1"/>
        <end position="25"/>
    </location>
</feature>
<dbReference type="PANTHER" id="PTHR30069">
    <property type="entry name" value="TONB-DEPENDENT OUTER MEMBRANE RECEPTOR"/>
    <property type="match status" value="1"/>
</dbReference>
<protein>
    <recommendedName>
        <fullName evidence="2">TonB-dependent transporter Oar-like beta-barrel domain-containing protein</fullName>
    </recommendedName>
</protein>
<keyword evidence="1" id="KW-0732">Signal</keyword>
<dbReference type="Pfam" id="PF25183">
    <property type="entry name" value="OMP_b-brl_4"/>
    <property type="match status" value="1"/>
</dbReference>
<name>A0A7W7ZE36_9BACT</name>
<dbReference type="InterPro" id="IPR057601">
    <property type="entry name" value="Oar-like_b-barrel"/>
</dbReference>
<keyword evidence="4" id="KW-1185">Reference proteome</keyword>
<feature type="domain" description="TonB-dependent transporter Oar-like beta-barrel" evidence="2">
    <location>
        <begin position="247"/>
        <end position="1144"/>
    </location>
</feature>
<dbReference type="GO" id="GO:0044718">
    <property type="term" value="P:siderophore transmembrane transport"/>
    <property type="evidence" value="ECO:0007669"/>
    <property type="project" value="TreeGrafter"/>
</dbReference>
<dbReference type="PANTHER" id="PTHR30069:SF46">
    <property type="entry name" value="OAR PROTEIN"/>
    <property type="match status" value="1"/>
</dbReference>
<gene>
    <name evidence="3" type="ORF">HDF16_002923</name>
</gene>